<evidence type="ECO:0000313" key="2">
    <source>
        <dbReference type="EMBL" id="MBO1326061.1"/>
    </source>
</evidence>
<proteinExistence type="predicted"/>
<sequence>MINQINCADIVRLRRYDAVCVAVRHDACVLCFLVPGSENTRHRADIPLSMVESAQAGLAPDQRVRCVARPHRGTGAVVGHMPAATMRRIQAMLTRENTLAASEQAGSRGRGVGCVASPTRSTPRAPAGIRAAGQSVEQPGGWAGGRWSGPLKTRSTDRLMRRGGTQGAGGPSGGVADGAVMGGVVLHGRDGVTVLQVGHGGENRRS</sequence>
<keyword evidence="3" id="KW-1185">Reference proteome</keyword>
<evidence type="ECO:0000313" key="3">
    <source>
        <dbReference type="Proteomes" id="UP000664073"/>
    </source>
</evidence>
<gene>
    <name evidence="2" type="ORF">J2D77_12955</name>
</gene>
<reference evidence="2" key="1">
    <citation type="submission" date="2021-03" db="EMBL/GenBank/DDBJ databases">
        <title>The complete genome sequence of Acetobacter sp. TBRC 12339.</title>
        <authorList>
            <person name="Charoenyingcharoen P."/>
            <person name="Yukphan P."/>
        </authorList>
    </citation>
    <scope>NUCLEOTIDE SEQUENCE</scope>
    <source>
        <strain evidence="2">TBRC 12339</strain>
    </source>
</reference>
<dbReference type="EMBL" id="JAFVMH010000007">
    <property type="protein sequence ID" value="MBO1326061.1"/>
    <property type="molecule type" value="Genomic_DNA"/>
</dbReference>
<protein>
    <submittedName>
        <fullName evidence="2">Uncharacterized protein</fullName>
    </submittedName>
</protein>
<name>A0A939HP91_9PROT</name>
<comment type="caution">
    <text evidence="2">The sequence shown here is derived from an EMBL/GenBank/DDBJ whole genome shotgun (WGS) entry which is preliminary data.</text>
</comment>
<accession>A0A939HP91</accession>
<evidence type="ECO:0000256" key="1">
    <source>
        <dbReference type="SAM" id="MobiDB-lite"/>
    </source>
</evidence>
<dbReference type="Proteomes" id="UP000664073">
    <property type="component" value="Unassembled WGS sequence"/>
</dbReference>
<feature type="region of interest" description="Disordered" evidence="1">
    <location>
        <begin position="101"/>
        <end position="152"/>
    </location>
</feature>
<organism evidence="2 3">
    <name type="scientific">Acetobacter garciniae</name>
    <dbReference type="NCBI Taxonomy" id="2817435"/>
    <lineage>
        <taxon>Bacteria</taxon>
        <taxon>Pseudomonadati</taxon>
        <taxon>Pseudomonadota</taxon>
        <taxon>Alphaproteobacteria</taxon>
        <taxon>Acetobacterales</taxon>
        <taxon>Acetobacteraceae</taxon>
        <taxon>Acetobacter</taxon>
    </lineage>
</organism>
<dbReference type="AlphaFoldDB" id="A0A939HP91"/>
<dbReference type="RefSeq" id="WP_207846750.1">
    <property type="nucleotide sequence ID" value="NZ_JAFVMH010000007.1"/>
</dbReference>